<dbReference type="RefSeq" id="WP_014803617.1">
    <property type="nucleotide sequence ID" value="NC_018020.1"/>
</dbReference>
<dbReference type="SMART" id="SM00644">
    <property type="entry name" value="Ami_2"/>
    <property type="match status" value="1"/>
</dbReference>
<dbReference type="PANTHER" id="PTHR46825">
    <property type="entry name" value="D-ALANYL-D-ALANINE-CARBOXYPEPTIDASE/ENDOPEPTIDASE AMPH"/>
    <property type="match status" value="1"/>
</dbReference>
<accession>I4B754</accession>
<protein>
    <submittedName>
        <fullName evidence="2">Beta-lactamase</fullName>
    </submittedName>
</protein>
<dbReference type="GO" id="GO:0008745">
    <property type="term" value="F:N-acetylmuramoyl-L-alanine amidase activity"/>
    <property type="evidence" value="ECO:0007669"/>
    <property type="project" value="InterPro"/>
</dbReference>
<dbReference type="OrthoDB" id="9794842at2"/>
<dbReference type="InterPro" id="IPR002502">
    <property type="entry name" value="Amidase_domain"/>
</dbReference>
<name>I4B754_TURPD</name>
<proteinExistence type="predicted"/>
<dbReference type="Gene3D" id="3.40.80.10">
    <property type="entry name" value="Peptidoglycan recognition protein-like"/>
    <property type="match status" value="1"/>
</dbReference>
<dbReference type="HOGENOM" id="CLU_500502_0_0_12"/>
<dbReference type="SUPFAM" id="SSF56601">
    <property type="entry name" value="beta-lactamase/transpeptidase-like"/>
    <property type="match status" value="1"/>
</dbReference>
<dbReference type="Pfam" id="PF01510">
    <property type="entry name" value="Amidase_2"/>
    <property type="match status" value="1"/>
</dbReference>
<evidence type="ECO:0000259" key="1">
    <source>
        <dbReference type="SMART" id="SM00644"/>
    </source>
</evidence>
<keyword evidence="3" id="KW-1185">Reference proteome</keyword>
<evidence type="ECO:0000313" key="2">
    <source>
        <dbReference type="EMBL" id="AFM13111.1"/>
    </source>
</evidence>
<dbReference type="EMBL" id="CP002959">
    <property type="protein sequence ID" value="AFM13111.1"/>
    <property type="molecule type" value="Genomic_DNA"/>
</dbReference>
<feature type="domain" description="N-acetylmuramoyl-L-alanine amidase" evidence="1">
    <location>
        <begin position="46"/>
        <end position="178"/>
    </location>
</feature>
<dbReference type="Proteomes" id="UP000006048">
    <property type="component" value="Chromosome"/>
</dbReference>
<dbReference type="PATRIC" id="fig|869212.3.peg.2485"/>
<gene>
    <name evidence="2" type="ordered locus">Turpa_2469</name>
</gene>
<dbReference type="KEGG" id="tpx:Turpa_2469"/>
<dbReference type="InterPro" id="IPR012338">
    <property type="entry name" value="Beta-lactam/transpept-like"/>
</dbReference>
<reference evidence="2 3" key="1">
    <citation type="submission" date="2012-06" db="EMBL/GenBank/DDBJ databases">
        <title>The complete chromosome of genome of Turneriella parva DSM 21527.</title>
        <authorList>
            <consortium name="US DOE Joint Genome Institute (JGI-PGF)"/>
            <person name="Lucas S."/>
            <person name="Han J."/>
            <person name="Lapidus A."/>
            <person name="Bruce D."/>
            <person name="Goodwin L."/>
            <person name="Pitluck S."/>
            <person name="Peters L."/>
            <person name="Kyrpides N."/>
            <person name="Mavromatis K."/>
            <person name="Ivanova N."/>
            <person name="Mikhailova N."/>
            <person name="Chertkov O."/>
            <person name="Detter J.C."/>
            <person name="Tapia R."/>
            <person name="Han C."/>
            <person name="Land M."/>
            <person name="Hauser L."/>
            <person name="Markowitz V."/>
            <person name="Cheng J.-F."/>
            <person name="Hugenholtz P."/>
            <person name="Woyke T."/>
            <person name="Wu D."/>
            <person name="Gronow S."/>
            <person name="Wellnitz S."/>
            <person name="Brambilla E."/>
            <person name="Klenk H.-P."/>
            <person name="Eisen J.A."/>
        </authorList>
    </citation>
    <scope>NUCLEOTIDE SEQUENCE [LARGE SCALE GENOMIC DNA]</scope>
    <source>
        <strain evidence="3">ATCC BAA-1111 / DSM 21527 / NCTC 11395 / H</strain>
    </source>
</reference>
<dbReference type="Pfam" id="PF00144">
    <property type="entry name" value="Beta-lactamase"/>
    <property type="match status" value="1"/>
</dbReference>
<dbReference type="PANTHER" id="PTHR46825:SF9">
    <property type="entry name" value="BETA-LACTAMASE-RELATED DOMAIN-CONTAINING PROTEIN"/>
    <property type="match status" value="1"/>
</dbReference>
<dbReference type="GO" id="GO:0009253">
    <property type="term" value="P:peptidoglycan catabolic process"/>
    <property type="evidence" value="ECO:0007669"/>
    <property type="project" value="InterPro"/>
</dbReference>
<dbReference type="AlphaFoldDB" id="I4B754"/>
<dbReference type="PROSITE" id="PS51257">
    <property type="entry name" value="PROKAR_LIPOPROTEIN"/>
    <property type="match status" value="1"/>
</dbReference>
<dbReference type="InterPro" id="IPR036505">
    <property type="entry name" value="Amidase/PGRP_sf"/>
</dbReference>
<dbReference type="InterPro" id="IPR001466">
    <property type="entry name" value="Beta-lactam-related"/>
</dbReference>
<organism evidence="2 3">
    <name type="scientific">Turneriella parva (strain ATCC BAA-1111 / DSM 21527 / NCTC 11395 / H)</name>
    <name type="common">Leptospira parva</name>
    <dbReference type="NCBI Taxonomy" id="869212"/>
    <lineage>
        <taxon>Bacteria</taxon>
        <taxon>Pseudomonadati</taxon>
        <taxon>Spirochaetota</taxon>
        <taxon>Spirochaetia</taxon>
        <taxon>Leptospirales</taxon>
        <taxon>Leptospiraceae</taxon>
        <taxon>Turneriella</taxon>
    </lineage>
</organism>
<dbReference type="SUPFAM" id="SSF55846">
    <property type="entry name" value="N-acetylmuramoyl-L-alanine amidase-like"/>
    <property type="match status" value="1"/>
</dbReference>
<dbReference type="InterPro" id="IPR050491">
    <property type="entry name" value="AmpC-like"/>
</dbReference>
<evidence type="ECO:0000313" key="3">
    <source>
        <dbReference type="Proteomes" id="UP000006048"/>
    </source>
</evidence>
<dbReference type="CDD" id="cd06583">
    <property type="entry name" value="PGRP"/>
    <property type="match status" value="1"/>
</dbReference>
<dbReference type="Gene3D" id="3.40.710.10">
    <property type="entry name" value="DD-peptidase/beta-lactamase superfamily"/>
    <property type="match status" value="1"/>
</dbReference>
<dbReference type="STRING" id="869212.Turpa_2469"/>
<sequence>MKRSILFVLTAGLFACSTDRIRDKPISFSEWRVQQTLAYVESRYGVKQESLEMLPVMVVSHYTAMDSLDVSFNYMNHEEMESGRSQLKKAGGANIAVHFLVGKAGDIYRLMPENHIGRHAIGLNRHSIGIENVGNDEASLTTAQVEANELIVRRLVQKFPIRYLIGHSEYRRFENTPIWEEADETYRTEKHDPGESFMAALRGRVADLSLRERYDRSEIAARVEFTLAGYAKKGLFAGTALVVDDGKIIYRGAFGKNAESGQPLKPENRVYLASAAKPFTALAAAMLEAKGKISYESPVAPYFPQLAHLLKGVKLKHLLAHTSGLEDYYKLGLPAVPFTNQNALALIAAQKQPLNPAGKKFVYANSNYILIAEIVARLAGMPFAEFLRSEIFAKAEMTATDFVVSAKAENAPVPATDAGGRLFRYGYATEGPGGLCTTVDDLARFDLALFGNKLLKPRSQAKLFKAQAAVEARQNQYAIGWYVYPDRGVAYHDGNFGGYHSINWINAKKKQAIILLGNRHTDKVREITWHLDRALNGLEAKKLD</sequence>